<dbReference type="EMBL" id="JBANDC010000030">
    <property type="protein sequence ID" value="MEM4990721.1"/>
    <property type="molecule type" value="Genomic_DNA"/>
</dbReference>
<dbReference type="Proteomes" id="UP001495910">
    <property type="component" value="Unassembled WGS sequence"/>
</dbReference>
<evidence type="ECO:0000313" key="1">
    <source>
        <dbReference type="EMBL" id="MEM4990721.1"/>
    </source>
</evidence>
<name>A0ABU9Q378_9BURK</name>
<reference evidence="1 2" key="1">
    <citation type="submission" date="2024-02" db="EMBL/GenBank/DDBJ databases">
        <title>Draft genome sequence of Collimonas sp. strain H4R21, an effective mineral-weathering bacterial strain isolated from the beech rhizosphere.</title>
        <authorList>
            <person name="Morin E."/>
            <person name="Uroz S."/>
            <person name="Leveau J.H.J."/>
            <person name="Kumar R."/>
            <person name="Rey M.W."/>
            <person name="Pham J."/>
        </authorList>
    </citation>
    <scope>NUCLEOTIDE SEQUENCE [LARGE SCALE GENOMIC DNA]</scope>
    <source>
        <strain evidence="1 2">H4R21</strain>
    </source>
</reference>
<protein>
    <submittedName>
        <fullName evidence="1">Uncharacterized protein</fullName>
    </submittedName>
</protein>
<keyword evidence="2" id="KW-1185">Reference proteome</keyword>
<organism evidence="1 2">
    <name type="scientific">Collimonas rhizosphaerae</name>
    <dbReference type="NCBI Taxonomy" id="3126357"/>
    <lineage>
        <taxon>Bacteria</taxon>
        <taxon>Pseudomonadati</taxon>
        <taxon>Pseudomonadota</taxon>
        <taxon>Betaproteobacteria</taxon>
        <taxon>Burkholderiales</taxon>
        <taxon>Oxalobacteraceae</taxon>
        <taxon>Collimonas</taxon>
    </lineage>
</organism>
<proteinExistence type="predicted"/>
<accession>A0ABU9Q378</accession>
<sequence length="143" mass="15801">MKRTLSLGASSLTGKSANQLAEKIFGKSDFPLKLRVTNKTPRALVLPDVRLELKPNFKSPENIVEVVFKDHGFFTRFVSDIDSLSENNKWIDAIELEDVDSQGEDMEPVVIEKKQRAVKAGVEPKSVMISEAAAGDTAIVDKK</sequence>
<comment type="caution">
    <text evidence="1">The sequence shown here is derived from an EMBL/GenBank/DDBJ whole genome shotgun (WGS) entry which is preliminary data.</text>
</comment>
<dbReference type="RefSeq" id="WP_342831741.1">
    <property type="nucleotide sequence ID" value="NZ_JBANDC010000030.1"/>
</dbReference>
<gene>
    <name evidence="1" type="ORF">V8G57_25260</name>
</gene>
<evidence type="ECO:0000313" key="2">
    <source>
        <dbReference type="Proteomes" id="UP001495910"/>
    </source>
</evidence>